<organism evidence="2 3">
    <name type="scientific">Suillus plorans</name>
    <dbReference type="NCBI Taxonomy" id="116603"/>
    <lineage>
        <taxon>Eukaryota</taxon>
        <taxon>Fungi</taxon>
        <taxon>Dikarya</taxon>
        <taxon>Basidiomycota</taxon>
        <taxon>Agaricomycotina</taxon>
        <taxon>Agaricomycetes</taxon>
        <taxon>Agaricomycetidae</taxon>
        <taxon>Boletales</taxon>
        <taxon>Suillineae</taxon>
        <taxon>Suillaceae</taxon>
        <taxon>Suillus</taxon>
    </lineage>
</organism>
<dbReference type="OrthoDB" id="2423701at2759"/>
<dbReference type="Gene3D" id="1.25.40.10">
    <property type="entry name" value="Tetratricopeptide repeat domain"/>
    <property type="match status" value="1"/>
</dbReference>
<dbReference type="Pfam" id="PF06985">
    <property type="entry name" value="HET"/>
    <property type="match status" value="1"/>
</dbReference>
<protein>
    <recommendedName>
        <fullName evidence="1">Heterokaryon incompatibility domain-containing protein</fullName>
    </recommendedName>
</protein>
<keyword evidence="3" id="KW-1185">Reference proteome</keyword>
<sequence>MTANQKRCHALLQAGRLWEAIESYQHMMDVGDITTKADSLDWYTGKSSEECSVLCAANGDAAFTASEYDRAIDLYSVAIELDSASDTIFAKRSKAKSGKMLWIEALHDAQKVIKLNPSSYLGYNLKHTALHGAQHYDEAIQAFQIMMTKLDDATDVLTQKLCQQYLNPSKAVHDIRQVIDAQLQNASFRALDTITGLLCDREAQINAFKTSVEYKELVSSTITHTDFRMKHINETVAMYFRYAMLSHRWEGKETLLQDIQDKVLYELNPIGSMVKLQSFCKIASRAGYRWAWSDTCCIDKSNSVEYQEVINSMFALYQHSALTIVYLSDVPPLLKSGALANSDWNTRGWTTQELLASQVILFYQKDWTLCLDDRSPNHKESVAIMQELEEILQWASTCVTTLPEDIAYSLSGVRLHVDYGEKKQCALGRLLRKVIAWSGDITVLDWVGKPSEFNSCLPADITSYKAPPCELPSLSEDDIQSLVSSLQDAVALEPASRLYQTLDYLSAPRFVHRWLHLPCIVFPVTGVRQKPGQKRGIHFTYRIKADGLRDLDIITEDKLTQFLRAMPLPAWWTFLLVRTWSRHLLELPDAADDAESMEDWSISESTLPPSENEPVYSESHSRALQLIVRLGQPFGAFLLARQRDGEYKRITSDHNIIAQVNDMASVGDMMDIRTLEII</sequence>
<accession>A0A9P7AEE0</accession>
<comment type="caution">
    <text evidence="2">The sequence shown here is derived from an EMBL/GenBank/DDBJ whole genome shotgun (WGS) entry which is preliminary data.</text>
</comment>
<dbReference type="AlphaFoldDB" id="A0A9P7AEE0"/>
<dbReference type="PANTHER" id="PTHR10622">
    <property type="entry name" value="HET DOMAIN-CONTAINING PROTEIN"/>
    <property type="match status" value="1"/>
</dbReference>
<dbReference type="Proteomes" id="UP000719766">
    <property type="component" value="Unassembled WGS sequence"/>
</dbReference>
<feature type="domain" description="Heterokaryon incompatibility" evidence="1">
    <location>
        <begin position="242"/>
        <end position="329"/>
    </location>
</feature>
<dbReference type="InterPro" id="IPR011990">
    <property type="entry name" value="TPR-like_helical_dom_sf"/>
</dbReference>
<dbReference type="SUPFAM" id="SSF48452">
    <property type="entry name" value="TPR-like"/>
    <property type="match status" value="1"/>
</dbReference>
<evidence type="ECO:0000259" key="1">
    <source>
        <dbReference type="Pfam" id="PF06985"/>
    </source>
</evidence>
<dbReference type="PANTHER" id="PTHR10622:SF10">
    <property type="entry name" value="HET DOMAIN-CONTAINING PROTEIN"/>
    <property type="match status" value="1"/>
</dbReference>
<reference evidence="2" key="1">
    <citation type="journal article" date="2020" name="New Phytol.">
        <title>Comparative genomics reveals dynamic genome evolution in host specialist ectomycorrhizal fungi.</title>
        <authorList>
            <person name="Lofgren L.A."/>
            <person name="Nguyen N.H."/>
            <person name="Vilgalys R."/>
            <person name="Ruytinx J."/>
            <person name="Liao H.L."/>
            <person name="Branco S."/>
            <person name="Kuo A."/>
            <person name="LaButti K."/>
            <person name="Lipzen A."/>
            <person name="Andreopoulos W."/>
            <person name="Pangilinan J."/>
            <person name="Riley R."/>
            <person name="Hundley H."/>
            <person name="Na H."/>
            <person name="Barry K."/>
            <person name="Grigoriev I.V."/>
            <person name="Stajich J.E."/>
            <person name="Kennedy P.G."/>
        </authorList>
    </citation>
    <scope>NUCLEOTIDE SEQUENCE</scope>
    <source>
        <strain evidence="2">S12</strain>
    </source>
</reference>
<dbReference type="EMBL" id="JABBWE010000083">
    <property type="protein sequence ID" value="KAG1787143.1"/>
    <property type="molecule type" value="Genomic_DNA"/>
</dbReference>
<proteinExistence type="predicted"/>
<gene>
    <name evidence="2" type="ORF">HD556DRAFT_1449071</name>
</gene>
<evidence type="ECO:0000313" key="2">
    <source>
        <dbReference type="EMBL" id="KAG1787143.1"/>
    </source>
</evidence>
<evidence type="ECO:0000313" key="3">
    <source>
        <dbReference type="Proteomes" id="UP000719766"/>
    </source>
</evidence>
<name>A0A9P7AEE0_9AGAM</name>
<dbReference type="GeneID" id="64601300"/>
<dbReference type="RefSeq" id="XP_041154516.1">
    <property type="nucleotide sequence ID" value="XM_041307536.1"/>
</dbReference>
<dbReference type="InterPro" id="IPR010730">
    <property type="entry name" value="HET"/>
</dbReference>